<feature type="region of interest" description="Disordered" evidence="1">
    <location>
        <begin position="37"/>
        <end position="97"/>
    </location>
</feature>
<dbReference type="Proteomes" id="UP001529510">
    <property type="component" value="Unassembled WGS sequence"/>
</dbReference>
<accession>A0ABD0RMN6</accession>
<comment type="caution">
    <text evidence="2">The sequence shown here is derived from an EMBL/GenBank/DDBJ whole genome shotgun (WGS) entry which is preliminary data.</text>
</comment>
<dbReference type="EMBL" id="JAMKFB020000002">
    <property type="protein sequence ID" value="KAL0199789.1"/>
    <property type="molecule type" value="Genomic_DNA"/>
</dbReference>
<feature type="non-terminal residue" evidence="2">
    <location>
        <position position="167"/>
    </location>
</feature>
<feature type="compositionally biased region" description="Basic and acidic residues" evidence="1">
    <location>
        <begin position="113"/>
        <end position="123"/>
    </location>
</feature>
<sequence length="167" mass="18524">MGDWHWTLKDYIDFMLWVNGSTLTVDEADVDRNISVQPHLVDISQPDPEPRLPSPRSAKHEPKPTVDGEPEPNATNESSLNGATELRIALEPEPITSDQVRELASLYTTAEVTVEREGTEKSPAHCTSTEGELKQDLGLGSFEKDLINFDEDIYADMPPLIPPSSEL</sequence>
<organism evidence="2 3">
    <name type="scientific">Cirrhinus mrigala</name>
    <name type="common">Mrigala</name>
    <dbReference type="NCBI Taxonomy" id="683832"/>
    <lineage>
        <taxon>Eukaryota</taxon>
        <taxon>Metazoa</taxon>
        <taxon>Chordata</taxon>
        <taxon>Craniata</taxon>
        <taxon>Vertebrata</taxon>
        <taxon>Euteleostomi</taxon>
        <taxon>Actinopterygii</taxon>
        <taxon>Neopterygii</taxon>
        <taxon>Teleostei</taxon>
        <taxon>Ostariophysi</taxon>
        <taxon>Cypriniformes</taxon>
        <taxon>Cyprinidae</taxon>
        <taxon>Labeoninae</taxon>
        <taxon>Labeonini</taxon>
        <taxon>Cirrhinus</taxon>
    </lineage>
</organism>
<proteinExistence type="predicted"/>
<keyword evidence="3" id="KW-1185">Reference proteome</keyword>
<reference evidence="2 3" key="1">
    <citation type="submission" date="2024-05" db="EMBL/GenBank/DDBJ databases">
        <title>Genome sequencing and assembly of Indian major carp, Cirrhinus mrigala (Hamilton, 1822).</title>
        <authorList>
            <person name="Mohindra V."/>
            <person name="Chowdhury L.M."/>
            <person name="Lal K."/>
            <person name="Jena J.K."/>
        </authorList>
    </citation>
    <scope>NUCLEOTIDE SEQUENCE [LARGE SCALE GENOMIC DNA]</scope>
    <source>
        <strain evidence="2">CM1030</strain>
        <tissue evidence="2">Blood</tissue>
    </source>
</reference>
<gene>
    <name evidence="2" type="ORF">M9458_002976</name>
</gene>
<protein>
    <submittedName>
        <fullName evidence="2">Uncharacterized protein</fullName>
    </submittedName>
</protein>
<dbReference type="AlphaFoldDB" id="A0ABD0RMN6"/>
<feature type="region of interest" description="Disordered" evidence="1">
    <location>
        <begin position="111"/>
        <end position="132"/>
    </location>
</feature>
<evidence type="ECO:0000313" key="2">
    <source>
        <dbReference type="EMBL" id="KAL0199789.1"/>
    </source>
</evidence>
<feature type="compositionally biased region" description="Polar residues" evidence="1">
    <location>
        <begin position="73"/>
        <end position="82"/>
    </location>
</feature>
<evidence type="ECO:0000313" key="3">
    <source>
        <dbReference type="Proteomes" id="UP001529510"/>
    </source>
</evidence>
<name>A0ABD0RMN6_CIRMR</name>
<evidence type="ECO:0000256" key="1">
    <source>
        <dbReference type="SAM" id="MobiDB-lite"/>
    </source>
</evidence>